<dbReference type="AlphaFoldDB" id="A0A921Z4L4"/>
<feature type="compositionally biased region" description="Acidic residues" evidence="1">
    <location>
        <begin position="275"/>
        <end position="284"/>
    </location>
</feature>
<feature type="transmembrane region" description="Helical" evidence="2">
    <location>
        <begin position="88"/>
        <end position="110"/>
    </location>
</feature>
<reference evidence="3" key="2">
    <citation type="submission" date="2020-12" db="EMBL/GenBank/DDBJ databases">
        <authorList>
            <person name="Kanost M."/>
        </authorList>
    </citation>
    <scope>NUCLEOTIDE SEQUENCE</scope>
</reference>
<keyword evidence="4" id="KW-1185">Reference proteome</keyword>
<dbReference type="Proteomes" id="UP000791440">
    <property type="component" value="Unassembled WGS sequence"/>
</dbReference>
<name>A0A921Z4L4_MANSE</name>
<reference evidence="3" key="1">
    <citation type="journal article" date="2016" name="Insect Biochem. Mol. Biol.">
        <title>Multifaceted biological insights from a draft genome sequence of the tobacco hornworm moth, Manduca sexta.</title>
        <authorList>
            <person name="Kanost M.R."/>
            <person name="Arrese E.L."/>
            <person name="Cao X."/>
            <person name="Chen Y.R."/>
            <person name="Chellapilla S."/>
            <person name="Goldsmith M.R."/>
            <person name="Grosse-Wilde E."/>
            <person name="Heckel D.G."/>
            <person name="Herndon N."/>
            <person name="Jiang H."/>
            <person name="Papanicolaou A."/>
            <person name="Qu J."/>
            <person name="Soulages J.L."/>
            <person name="Vogel H."/>
            <person name="Walters J."/>
            <person name="Waterhouse R.M."/>
            <person name="Ahn S.J."/>
            <person name="Almeida F.C."/>
            <person name="An C."/>
            <person name="Aqrawi P."/>
            <person name="Bretschneider A."/>
            <person name="Bryant W.B."/>
            <person name="Bucks S."/>
            <person name="Chao H."/>
            <person name="Chevignon G."/>
            <person name="Christen J.M."/>
            <person name="Clarke D.F."/>
            <person name="Dittmer N.T."/>
            <person name="Ferguson L.C.F."/>
            <person name="Garavelou S."/>
            <person name="Gordon K.H.J."/>
            <person name="Gunaratna R.T."/>
            <person name="Han Y."/>
            <person name="Hauser F."/>
            <person name="He Y."/>
            <person name="Heidel-Fischer H."/>
            <person name="Hirsh A."/>
            <person name="Hu Y."/>
            <person name="Jiang H."/>
            <person name="Kalra D."/>
            <person name="Klinner C."/>
            <person name="Konig C."/>
            <person name="Kovar C."/>
            <person name="Kroll A.R."/>
            <person name="Kuwar S.S."/>
            <person name="Lee S.L."/>
            <person name="Lehman R."/>
            <person name="Li K."/>
            <person name="Li Z."/>
            <person name="Liang H."/>
            <person name="Lovelace S."/>
            <person name="Lu Z."/>
            <person name="Mansfield J.H."/>
            <person name="McCulloch K.J."/>
            <person name="Mathew T."/>
            <person name="Morton B."/>
            <person name="Muzny D.M."/>
            <person name="Neunemann D."/>
            <person name="Ongeri F."/>
            <person name="Pauchet Y."/>
            <person name="Pu L.L."/>
            <person name="Pyrousis I."/>
            <person name="Rao X.J."/>
            <person name="Redding A."/>
            <person name="Roesel C."/>
            <person name="Sanchez-Gracia A."/>
            <person name="Schaack S."/>
            <person name="Shukla A."/>
            <person name="Tetreau G."/>
            <person name="Wang Y."/>
            <person name="Xiong G.H."/>
            <person name="Traut W."/>
            <person name="Walsh T.K."/>
            <person name="Worley K.C."/>
            <person name="Wu D."/>
            <person name="Wu W."/>
            <person name="Wu Y.Q."/>
            <person name="Zhang X."/>
            <person name="Zou Z."/>
            <person name="Zucker H."/>
            <person name="Briscoe A.D."/>
            <person name="Burmester T."/>
            <person name="Clem R.J."/>
            <person name="Feyereisen R."/>
            <person name="Grimmelikhuijzen C.J.P."/>
            <person name="Hamodrakas S.J."/>
            <person name="Hansson B.S."/>
            <person name="Huguet E."/>
            <person name="Jermiin L.S."/>
            <person name="Lan Q."/>
            <person name="Lehman H.K."/>
            <person name="Lorenzen M."/>
            <person name="Merzendorfer H."/>
            <person name="Michalopoulos I."/>
            <person name="Morton D.B."/>
            <person name="Muthukrishnan S."/>
            <person name="Oakeshott J.G."/>
            <person name="Palmer W."/>
            <person name="Park Y."/>
            <person name="Passarelli A.L."/>
            <person name="Rozas J."/>
            <person name="Schwartz L.M."/>
            <person name="Smith W."/>
            <person name="Southgate A."/>
            <person name="Vilcinskas A."/>
            <person name="Vogt R."/>
            <person name="Wang P."/>
            <person name="Werren J."/>
            <person name="Yu X.Q."/>
            <person name="Zhou J.J."/>
            <person name="Brown S.J."/>
            <person name="Scherer S.E."/>
            <person name="Richards S."/>
            <person name="Blissard G.W."/>
        </authorList>
    </citation>
    <scope>NUCLEOTIDE SEQUENCE</scope>
</reference>
<dbReference type="EMBL" id="JH668394">
    <property type="protein sequence ID" value="KAG6450825.1"/>
    <property type="molecule type" value="Genomic_DNA"/>
</dbReference>
<evidence type="ECO:0000313" key="3">
    <source>
        <dbReference type="EMBL" id="KAG6450825.1"/>
    </source>
</evidence>
<gene>
    <name evidence="3" type="ORF">O3G_MSEX006787</name>
</gene>
<proteinExistence type="predicted"/>
<feature type="transmembrane region" description="Helical" evidence="2">
    <location>
        <begin position="50"/>
        <end position="67"/>
    </location>
</feature>
<comment type="caution">
    <text evidence="3">The sequence shown here is derived from an EMBL/GenBank/DDBJ whole genome shotgun (WGS) entry which is preliminary data.</text>
</comment>
<evidence type="ECO:0000256" key="2">
    <source>
        <dbReference type="SAM" id="Phobius"/>
    </source>
</evidence>
<evidence type="ECO:0000313" key="4">
    <source>
        <dbReference type="Proteomes" id="UP000791440"/>
    </source>
</evidence>
<sequence length="490" mass="54791">MIFKKLQKIFSRVSNYRKNLKRKEHPEVIKKRIANICFQIAKETNSLDTGLAFLYIASGAIAGKIIYDRYQQVYILGSLTPNPNVTLFANRIASFSASFLSLGFLVYFFLFLFKVNNNCLTALNIFVCGFGTLYIWMQCIITTYISTLFYDKYLLVLRQCLANVSFLILIIMAIFGTVTSLLPLGGSSGITFCFFVTSLCGNILAAIFCIFILSFEKEYEYFSEGLRSEMLLDDDCSLNNASLSDVESLFRAQNVTSSAIVIKVVKQENECDEGRQEEDVEDNDSGMSSEENDDSSKVNLSDNVNKIVSLPLDDNCEVTTKCLSFESHCAEHYTEIPCCSNDFRDISVTVENDANELLIPHCSNDCRNVSVNMESNTNILHLDGSEDAHIESKVPDYIVIDLTCDVESVCDLNSDDMVVRGTNDSNDDCDYSGIPSVEANKSLVPVENNEIANTENQKLLSLSLSILLAALLQAMRCFAQFLEDIVVPQR</sequence>
<feature type="region of interest" description="Disordered" evidence="1">
    <location>
        <begin position="271"/>
        <end position="299"/>
    </location>
</feature>
<evidence type="ECO:0000256" key="1">
    <source>
        <dbReference type="SAM" id="MobiDB-lite"/>
    </source>
</evidence>
<keyword evidence="2" id="KW-0812">Transmembrane</keyword>
<protein>
    <submittedName>
        <fullName evidence="3">Uncharacterized protein</fullName>
    </submittedName>
</protein>
<organism evidence="3 4">
    <name type="scientific">Manduca sexta</name>
    <name type="common">Tobacco hawkmoth</name>
    <name type="synonym">Tobacco hornworm</name>
    <dbReference type="NCBI Taxonomy" id="7130"/>
    <lineage>
        <taxon>Eukaryota</taxon>
        <taxon>Metazoa</taxon>
        <taxon>Ecdysozoa</taxon>
        <taxon>Arthropoda</taxon>
        <taxon>Hexapoda</taxon>
        <taxon>Insecta</taxon>
        <taxon>Pterygota</taxon>
        <taxon>Neoptera</taxon>
        <taxon>Endopterygota</taxon>
        <taxon>Lepidoptera</taxon>
        <taxon>Glossata</taxon>
        <taxon>Ditrysia</taxon>
        <taxon>Bombycoidea</taxon>
        <taxon>Sphingidae</taxon>
        <taxon>Sphinginae</taxon>
        <taxon>Sphingini</taxon>
        <taxon>Manduca</taxon>
    </lineage>
</organism>
<feature type="transmembrane region" description="Helical" evidence="2">
    <location>
        <begin position="122"/>
        <end position="149"/>
    </location>
</feature>
<feature type="transmembrane region" description="Helical" evidence="2">
    <location>
        <begin position="189"/>
        <end position="213"/>
    </location>
</feature>
<keyword evidence="2" id="KW-0472">Membrane</keyword>
<keyword evidence="2" id="KW-1133">Transmembrane helix</keyword>
<accession>A0A921Z4L4</accession>
<feature type="transmembrane region" description="Helical" evidence="2">
    <location>
        <begin position="161"/>
        <end position="183"/>
    </location>
</feature>